<comment type="similarity">
    <text evidence="2 8">Belongs to the organo anion transporter (TC 2.A.60) family.</text>
</comment>
<keyword evidence="8" id="KW-0406">Ion transport</keyword>
<dbReference type="Pfam" id="PF07648">
    <property type="entry name" value="Kazal_2"/>
    <property type="match status" value="1"/>
</dbReference>
<dbReference type="KEGG" id="dwi:6638368"/>
<dbReference type="SUPFAM" id="SSF100895">
    <property type="entry name" value="Kazal-type serine protease inhibitors"/>
    <property type="match status" value="1"/>
</dbReference>
<keyword evidence="6 8" id="KW-0472">Membrane</keyword>
<dbReference type="PROSITE" id="PS51465">
    <property type="entry name" value="KAZAL_2"/>
    <property type="match status" value="1"/>
</dbReference>
<feature type="transmembrane region" description="Helical" evidence="8">
    <location>
        <begin position="341"/>
        <end position="362"/>
    </location>
</feature>
<comment type="subcellular location">
    <subcellularLocation>
        <location evidence="1 8">Cell membrane</location>
        <topology evidence="1 8">Multi-pass membrane protein</topology>
    </subcellularLocation>
</comment>
<feature type="region of interest" description="Disordered" evidence="9">
    <location>
        <begin position="1"/>
        <end position="32"/>
    </location>
</feature>
<keyword evidence="12" id="KW-1185">Reference proteome</keyword>
<dbReference type="InterPro" id="IPR004156">
    <property type="entry name" value="OATP"/>
</dbReference>
<dbReference type="GO" id="GO:0016323">
    <property type="term" value="C:basolateral plasma membrane"/>
    <property type="evidence" value="ECO:0007669"/>
    <property type="project" value="TreeGrafter"/>
</dbReference>
<evidence type="ECO:0000313" key="11">
    <source>
        <dbReference type="EMBL" id="EDW72269.1"/>
    </source>
</evidence>
<evidence type="ECO:0000313" key="12">
    <source>
        <dbReference type="Proteomes" id="UP000007798"/>
    </source>
</evidence>
<feature type="compositionally biased region" description="Basic and acidic residues" evidence="9">
    <location>
        <begin position="8"/>
        <end position="23"/>
    </location>
</feature>
<reference evidence="11 12" key="1">
    <citation type="journal article" date="2007" name="Nature">
        <title>Evolution of genes and genomes on the Drosophila phylogeny.</title>
        <authorList>
            <consortium name="Drosophila 12 Genomes Consortium"/>
            <person name="Clark A.G."/>
            <person name="Eisen M.B."/>
            <person name="Smith D.R."/>
            <person name="Bergman C.M."/>
            <person name="Oliver B."/>
            <person name="Markow T.A."/>
            <person name="Kaufman T.C."/>
            <person name="Kellis M."/>
            <person name="Gelbart W."/>
            <person name="Iyer V.N."/>
            <person name="Pollard D.A."/>
            <person name="Sackton T.B."/>
            <person name="Larracuente A.M."/>
            <person name="Singh N.D."/>
            <person name="Abad J.P."/>
            <person name="Abt D.N."/>
            <person name="Adryan B."/>
            <person name="Aguade M."/>
            <person name="Akashi H."/>
            <person name="Anderson W.W."/>
            <person name="Aquadro C.F."/>
            <person name="Ardell D.H."/>
            <person name="Arguello R."/>
            <person name="Artieri C.G."/>
            <person name="Barbash D.A."/>
            <person name="Barker D."/>
            <person name="Barsanti P."/>
            <person name="Batterham P."/>
            <person name="Batzoglou S."/>
            <person name="Begun D."/>
            <person name="Bhutkar A."/>
            <person name="Blanco E."/>
            <person name="Bosak S.A."/>
            <person name="Bradley R.K."/>
            <person name="Brand A.D."/>
            <person name="Brent M.R."/>
            <person name="Brooks A.N."/>
            <person name="Brown R.H."/>
            <person name="Butlin R.K."/>
            <person name="Caggese C."/>
            <person name="Calvi B.R."/>
            <person name="Bernardo de Carvalho A."/>
            <person name="Caspi A."/>
            <person name="Castrezana S."/>
            <person name="Celniker S.E."/>
            <person name="Chang J.L."/>
            <person name="Chapple C."/>
            <person name="Chatterji S."/>
            <person name="Chinwalla A."/>
            <person name="Civetta A."/>
            <person name="Clifton S.W."/>
            <person name="Comeron J.M."/>
            <person name="Costello J.C."/>
            <person name="Coyne J.A."/>
            <person name="Daub J."/>
            <person name="David R.G."/>
            <person name="Delcher A.L."/>
            <person name="Delehaunty K."/>
            <person name="Do C.B."/>
            <person name="Ebling H."/>
            <person name="Edwards K."/>
            <person name="Eickbush T."/>
            <person name="Evans J.D."/>
            <person name="Filipski A."/>
            <person name="Findeiss S."/>
            <person name="Freyhult E."/>
            <person name="Fulton L."/>
            <person name="Fulton R."/>
            <person name="Garcia A.C."/>
            <person name="Gardiner A."/>
            <person name="Garfield D.A."/>
            <person name="Garvin B.E."/>
            <person name="Gibson G."/>
            <person name="Gilbert D."/>
            <person name="Gnerre S."/>
            <person name="Godfrey J."/>
            <person name="Good R."/>
            <person name="Gotea V."/>
            <person name="Gravely B."/>
            <person name="Greenberg A.J."/>
            <person name="Griffiths-Jones S."/>
            <person name="Gross S."/>
            <person name="Guigo R."/>
            <person name="Gustafson E.A."/>
            <person name="Haerty W."/>
            <person name="Hahn M.W."/>
            <person name="Halligan D.L."/>
            <person name="Halpern A.L."/>
            <person name="Halter G.M."/>
            <person name="Han M.V."/>
            <person name="Heger A."/>
            <person name="Hillier L."/>
            <person name="Hinrichs A.S."/>
            <person name="Holmes I."/>
            <person name="Hoskins R.A."/>
            <person name="Hubisz M.J."/>
            <person name="Hultmark D."/>
            <person name="Huntley M.A."/>
            <person name="Jaffe D.B."/>
            <person name="Jagadeeshan S."/>
            <person name="Jeck W.R."/>
            <person name="Johnson J."/>
            <person name="Jones C.D."/>
            <person name="Jordan W.C."/>
            <person name="Karpen G.H."/>
            <person name="Kataoka E."/>
            <person name="Keightley P.D."/>
            <person name="Kheradpour P."/>
            <person name="Kirkness E.F."/>
            <person name="Koerich L.B."/>
            <person name="Kristiansen K."/>
            <person name="Kudrna D."/>
            <person name="Kulathinal R.J."/>
            <person name="Kumar S."/>
            <person name="Kwok R."/>
            <person name="Lander E."/>
            <person name="Langley C.H."/>
            <person name="Lapoint R."/>
            <person name="Lazzaro B.P."/>
            <person name="Lee S.J."/>
            <person name="Levesque L."/>
            <person name="Li R."/>
            <person name="Lin C.F."/>
            <person name="Lin M.F."/>
            <person name="Lindblad-Toh K."/>
            <person name="Llopart A."/>
            <person name="Long M."/>
            <person name="Low L."/>
            <person name="Lozovsky E."/>
            <person name="Lu J."/>
            <person name="Luo M."/>
            <person name="Machado C.A."/>
            <person name="Makalowski W."/>
            <person name="Marzo M."/>
            <person name="Matsuda M."/>
            <person name="Matzkin L."/>
            <person name="McAllister B."/>
            <person name="McBride C.S."/>
            <person name="McKernan B."/>
            <person name="McKernan K."/>
            <person name="Mendez-Lago M."/>
            <person name="Minx P."/>
            <person name="Mollenhauer M.U."/>
            <person name="Montooth K."/>
            <person name="Mount S.M."/>
            <person name="Mu X."/>
            <person name="Myers E."/>
            <person name="Negre B."/>
            <person name="Newfeld S."/>
            <person name="Nielsen R."/>
            <person name="Noor M.A."/>
            <person name="O'Grady P."/>
            <person name="Pachter L."/>
            <person name="Papaceit M."/>
            <person name="Parisi M.J."/>
            <person name="Parisi M."/>
            <person name="Parts L."/>
            <person name="Pedersen J.S."/>
            <person name="Pesole G."/>
            <person name="Phillippy A.M."/>
            <person name="Ponting C.P."/>
            <person name="Pop M."/>
            <person name="Porcelli D."/>
            <person name="Powell J.R."/>
            <person name="Prohaska S."/>
            <person name="Pruitt K."/>
            <person name="Puig M."/>
            <person name="Quesneville H."/>
            <person name="Ram K.R."/>
            <person name="Rand D."/>
            <person name="Rasmussen M.D."/>
            <person name="Reed L.K."/>
            <person name="Reenan R."/>
            <person name="Reily A."/>
            <person name="Remington K.A."/>
            <person name="Rieger T.T."/>
            <person name="Ritchie M.G."/>
            <person name="Robin C."/>
            <person name="Rogers Y.H."/>
            <person name="Rohde C."/>
            <person name="Rozas J."/>
            <person name="Rubenfield M.J."/>
            <person name="Ruiz A."/>
            <person name="Russo S."/>
            <person name="Salzberg S.L."/>
            <person name="Sanchez-Gracia A."/>
            <person name="Saranga D.J."/>
            <person name="Sato H."/>
            <person name="Schaeffer S.W."/>
            <person name="Schatz M.C."/>
            <person name="Schlenke T."/>
            <person name="Schwartz R."/>
            <person name="Segarra C."/>
            <person name="Singh R.S."/>
            <person name="Sirot L."/>
            <person name="Sirota M."/>
            <person name="Sisneros N.B."/>
            <person name="Smith C.D."/>
            <person name="Smith T.F."/>
            <person name="Spieth J."/>
            <person name="Stage D.E."/>
            <person name="Stark A."/>
            <person name="Stephan W."/>
            <person name="Strausberg R.L."/>
            <person name="Strempel S."/>
            <person name="Sturgill D."/>
            <person name="Sutton G."/>
            <person name="Sutton G.G."/>
            <person name="Tao W."/>
            <person name="Teichmann S."/>
            <person name="Tobari Y.N."/>
            <person name="Tomimura Y."/>
            <person name="Tsolas J.M."/>
            <person name="Valente V.L."/>
            <person name="Venter E."/>
            <person name="Venter J.C."/>
            <person name="Vicario S."/>
            <person name="Vieira F.G."/>
            <person name="Vilella A.J."/>
            <person name="Villasante A."/>
            <person name="Walenz B."/>
            <person name="Wang J."/>
            <person name="Wasserman M."/>
            <person name="Watts T."/>
            <person name="Wilson D."/>
            <person name="Wilson R.K."/>
            <person name="Wing R.A."/>
            <person name="Wolfner M.F."/>
            <person name="Wong A."/>
            <person name="Wong G.K."/>
            <person name="Wu C.I."/>
            <person name="Wu G."/>
            <person name="Yamamoto D."/>
            <person name="Yang H.P."/>
            <person name="Yang S.P."/>
            <person name="Yorke J.A."/>
            <person name="Yoshida K."/>
            <person name="Zdobnov E."/>
            <person name="Zhang P."/>
            <person name="Zhang Y."/>
            <person name="Zimin A.V."/>
            <person name="Baldwin J."/>
            <person name="Abdouelleil A."/>
            <person name="Abdulkadir J."/>
            <person name="Abebe A."/>
            <person name="Abera B."/>
            <person name="Abreu J."/>
            <person name="Acer S.C."/>
            <person name="Aftuck L."/>
            <person name="Alexander A."/>
            <person name="An P."/>
            <person name="Anderson E."/>
            <person name="Anderson S."/>
            <person name="Arachi H."/>
            <person name="Azer M."/>
            <person name="Bachantsang P."/>
            <person name="Barry A."/>
            <person name="Bayul T."/>
            <person name="Berlin A."/>
            <person name="Bessette D."/>
            <person name="Bloom T."/>
            <person name="Blye J."/>
            <person name="Boguslavskiy L."/>
            <person name="Bonnet C."/>
            <person name="Boukhgalter B."/>
            <person name="Bourzgui I."/>
            <person name="Brown A."/>
            <person name="Cahill P."/>
            <person name="Channer S."/>
            <person name="Cheshatsang Y."/>
            <person name="Chuda L."/>
            <person name="Citroen M."/>
            <person name="Collymore A."/>
            <person name="Cooke P."/>
            <person name="Costello M."/>
            <person name="D'Aco K."/>
            <person name="Daza R."/>
            <person name="De Haan G."/>
            <person name="DeGray S."/>
            <person name="DeMaso C."/>
            <person name="Dhargay N."/>
            <person name="Dooley K."/>
            <person name="Dooley E."/>
            <person name="Doricent M."/>
            <person name="Dorje P."/>
            <person name="Dorjee K."/>
            <person name="Dupes A."/>
            <person name="Elong R."/>
            <person name="Falk J."/>
            <person name="Farina A."/>
            <person name="Faro S."/>
            <person name="Ferguson D."/>
            <person name="Fisher S."/>
            <person name="Foley C.D."/>
            <person name="Franke A."/>
            <person name="Friedrich D."/>
            <person name="Gadbois L."/>
            <person name="Gearin G."/>
            <person name="Gearin C.R."/>
            <person name="Giannoukos G."/>
            <person name="Goode T."/>
            <person name="Graham J."/>
            <person name="Grandbois E."/>
            <person name="Grewal S."/>
            <person name="Gyaltsen K."/>
            <person name="Hafez N."/>
            <person name="Hagos B."/>
            <person name="Hall J."/>
            <person name="Henson C."/>
            <person name="Hollinger A."/>
            <person name="Honan T."/>
            <person name="Huard M.D."/>
            <person name="Hughes L."/>
            <person name="Hurhula B."/>
            <person name="Husby M.E."/>
            <person name="Kamat A."/>
            <person name="Kanga B."/>
            <person name="Kashin S."/>
            <person name="Khazanovich D."/>
            <person name="Kisner P."/>
            <person name="Lance K."/>
            <person name="Lara M."/>
            <person name="Lee W."/>
            <person name="Lennon N."/>
            <person name="Letendre F."/>
            <person name="LeVine R."/>
            <person name="Lipovsky A."/>
            <person name="Liu X."/>
            <person name="Liu J."/>
            <person name="Liu S."/>
            <person name="Lokyitsang T."/>
            <person name="Lokyitsang Y."/>
            <person name="Lubonja R."/>
            <person name="Lui A."/>
            <person name="MacDonald P."/>
            <person name="Magnisalis V."/>
            <person name="Maru K."/>
            <person name="Matthews C."/>
            <person name="McCusker W."/>
            <person name="McDonough S."/>
            <person name="Mehta T."/>
            <person name="Meldrim J."/>
            <person name="Meneus L."/>
            <person name="Mihai O."/>
            <person name="Mihalev A."/>
            <person name="Mihova T."/>
            <person name="Mittelman R."/>
            <person name="Mlenga V."/>
            <person name="Montmayeur A."/>
            <person name="Mulrain L."/>
            <person name="Navidi A."/>
            <person name="Naylor J."/>
            <person name="Negash T."/>
            <person name="Nguyen T."/>
            <person name="Nguyen N."/>
            <person name="Nicol R."/>
            <person name="Norbu C."/>
            <person name="Norbu N."/>
            <person name="Novod N."/>
            <person name="O'Neill B."/>
            <person name="Osman S."/>
            <person name="Markiewicz E."/>
            <person name="Oyono O.L."/>
            <person name="Patti C."/>
            <person name="Phunkhang P."/>
            <person name="Pierre F."/>
            <person name="Priest M."/>
            <person name="Raghuraman S."/>
            <person name="Rege F."/>
            <person name="Reyes R."/>
            <person name="Rise C."/>
            <person name="Rogov P."/>
            <person name="Ross K."/>
            <person name="Ryan E."/>
            <person name="Settipalli S."/>
            <person name="Shea T."/>
            <person name="Sherpa N."/>
            <person name="Shi L."/>
            <person name="Shih D."/>
            <person name="Sparrow T."/>
            <person name="Spaulding J."/>
            <person name="Stalker J."/>
            <person name="Stange-Thomann N."/>
            <person name="Stavropoulos S."/>
            <person name="Stone C."/>
            <person name="Strader C."/>
            <person name="Tesfaye S."/>
            <person name="Thomson T."/>
            <person name="Thoulutsang Y."/>
            <person name="Thoulutsang D."/>
            <person name="Topham K."/>
            <person name="Topping I."/>
            <person name="Tsamla T."/>
            <person name="Vassiliev H."/>
            <person name="Vo A."/>
            <person name="Wangchuk T."/>
            <person name="Wangdi T."/>
            <person name="Weiand M."/>
            <person name="Wilkinson J."/>
            <person name="Wilson A."/>
            <person name="Yadav S."/>
            <person name="Young G."/>
            <person name="Yu Q."/>
            <person name="Zembek L."/>
            <person name="Zhong D."/>
            <person name="Zimmer A."/>
            <person name="Zwirko Z."/>
            <person name="Jaffe D.B."/>
            <person name="Alvarez P."/>
            <person name="Brockman W."/>
            <person name="Butler J."/>
            <person name="Chin C."/>
            <person name="Gnerre S."/>
            <person name="Grabherr M."/>
            <person name="Kleber M."/>
            <person name="Mauceli E."/>
            <person name="MacCallum I."/>
        </authorList>
    </citation>
    <scope>NUCLEOTIDE SEQUENCE [LARGE SCALE GENOMIC DNA]</scope>
    <source>
        <strain evidence="12">Tucson 14030-0811.24</strain>
    </source>
</reference>
<protein>
    <recommendedName>
        <fullName evidence="8">Solute carrier organic anion transporter family member</fullName>
    </recommendedName>
</protein>
<evidence type="ECO:0000256" key="6">
    <source>
        <dbReference type="ARBA" id="ARBA00023136"/>
    </source>
</evidence>
<dbReference type="SUPFAM" id="SSF103473">
    <property type="entry name" value="MFS general substrate transporter"/>
    <property type="match status" value="1"/>
</dbReference>
<evidence type="ECO:0000256" key="2">
    <source>
        <dbReference type="ARBA" id="ARBA00009657"/>
    </source>
</evidence>
<evidence type="ECO:0000256" key="9">
    <source>
        <dbReference type="SAM" id="MobiDB-lite"/>
    </source>
</evidence>
<evidence type="ECO:0000256" key="7">
    <source>
        <dbReference type="ARBA" id="ARBA00023157"/>
    </source>
</evidence>
<dbReference type="InParanoid" id="B4MJI0"/>
<feature type="transmembrane region" description="Helical" evidence="8">
    <location>
        <begin position="237"/>
        <end position="258"/>
    </location>
</feature>
<name>B4MJI0_DROWI</name>
<dbReference type="InterPro" id="IPR036259">
    <property type="entry name" value="MFS_trans_sf"/>
</dbReference>
<dbReference type="GO" id="GO:0006811">
    <property type="term" value="P:monoatomic ion transport"/>
    <property type="evidence" value="ECO:0007669"/>
    <property type="project" value="UniProtKB-KW"/>
</dbReference>
<dbReference type="GO" id="GO:0015347">
    <property type="term" value="F:sodium-independent organic anion transmembrane transporter activity"/>
    <property type="evidence" value="ECO:0007669"/>
    <property type="project" value="TreeGrafter"/>
</dbReference>
<feature type="transmembrane region" description="Helical" evidence="8">
    <location>
        <begin position="531"/>
        <end position="549"/>
    </location>
</feature>
<gene>
    <name evidence="11" type="primary">Dwil\GK20834</name>
    <name evidence="11" type="ORF">Dwil_GK20834</name>
</gene>
<dbReference type="PANTHER" id="PTHR11388">
    <property type="entry name" value="ORGANIC ANION TRANSPORTER"/>
    <property type="match status" value="1"/>
</dbReference>
<keyword evidence="5 8" id="KW-1133">Transmembrane helix</keyword>
<dbReference type="OrthoDB" id="5062115at2759"/>
<evidence type="ECO:0000256" key="1">
    <source>
        <dbReference type="ARBA" id="ARBA00004651"/>
    </source>
</evidence>
<feature type="transmembrane region" description="Helical" evidence="8">
    <location>
        <begin position="121"/>
        <end position="143"/>
    </location>
</feature>
<dbReference type="PANTHER" id="PTHR11388:SF76">
    <property type="entry name" value="SOLUTE CARRIER ORGANIC ANION TRANSPORTER FAMILY MEMBER"/>
    <property type="match status" value="1"/>
</dbReference>
<dbReference type="CDD" id="cd17336">
    <property type="entry name" value="MFS_SLCO_OATP"/>
    <property type="match status" value="1"/>
</dbReference>
<evidence type="ECO:0000256" key="5">
    <source>
        <dbReference type="ARBA" id="ARBA00022989"/>
    </source>
</evidence>
<dbReference type="eggNOG" id="KOG3626">
    <property type="taxonomic scope" value="Eukaryota"/>
</dbReference>
<evidence type="ECO:0000259" key="10">
    <source>
        <dbReference type="PROSITE" id="PS51465"/>
    </source>
</evidence>
<feature type="transmembrane region" description="Helical" evidence="8">
    <location>
        <begin position="54"/>
        <end position="73"/>
    </location>
</feature>
<dbReference type="InterPro" id="IPR002350">
    <property type="entry name" value="Kazal_dom"/>
</dbReference>
<dbReference type="FunCoup" id="B4MJI0">
    <property type="interactions" value="14"/>
</dbReference>
<dbReference type="NCBIfam" id="TIGR00805">
    <property type="entry name" value="oat"/>
    <property type="match status" value="1"/>
</dbReference>
<dbReference type="AlphaFoldDB" id="B4MJI0"/>
<evidence type="ECO:0000256" key="8">
    <source>
        <dbReference type="RuleBase" id="RU362056"/>
    </source>
</evidence>
<dbReference type="HOGENOM" id="CLU_008954_1_3_1"/>
<dbReference type="EMBL" id="CH963846">
    <property type="protein sequence ID" value="EDW72269.1"/>
    <property type="molecule type" value="Genomic_DNA"/>
</dbReference>
<dbReference type="PhylomeDB" id="B4MJI0"/>
<feature type="transmembrane region" description="Helical" evidence="8">
    <location>
        <begin position="195"/>
        <end position="216"/>
    </location>
</feature>
<keyword evidence="8" id="KW-0813">Transport</keyword>
<feature type="domain" description="Kazal-like" evidence="10">
    <location>
        <begin position="447"/>
        <end position="503"/>
    </location>
</feature>
<keyword evidence="4 8" id="KW-0812">Transmembrane</keyword>
<accession>B4MJI0</accession>
<feature type="transmembrane region" description="Helical" evidence="8">
    <location>
        <begin position="374"/>
        <end position="401"/>
    </location>
</feature>
<evidence type="ECO:0000256" key="3">
    <source>
        <dbReference type="ARBA" id="ARBA00022475"/>
    </source>
</evidence>
<feature type="transmembrane region" description="Helical" evidence="8">
    <location>
        <begin position="93"/>
        <end position="114"/>
    </location>
</feature>
<dbReference type="GO" id="GO:0043252">
    <property type="term" value="P:sodium-independent organic anion transport"/>
    <property type="evidence" value="ECO:0007669"/>
    <property type="project" value="TreeGrafter"/>
</dbReference>
<dbReference type="Gene3D" id="1.20.1250.20">
    <property type="entry name" value="MFS general substrate transporter like domains"/>
    <property type="match status" value="1"/>
</dbReference>
<keyword evidence="3" id="KW-1003">Cell membrane</keyword>
<sequence length="682" mass="75085">MGEQPIVKAKEAEEPFLQHKEAPENQTDEPDEDTTCGFWIFKGKSLQSFATERMYVTLYGIAGCTIAMTFAYFNGTITTLEKRYKIPTQMSGIISVGNDMSTMFASALLGYYAGSGHRCRWMGVGLLTFVIFCLLTSSLHFLYGAGDEALKLTREFGAANGSEHIMHLENNRAKLCQQNASSSCVQESDAWIPQAVLLTAQVISGVGQALFYVLGISYMDDNLTKAKSAVMLSLSTFLRMLGPAIGFSLAAFCLRLYIEPSLEPLITPKDPRWLGAWWLGWLILAAAVLASAVFMFFFPKELPSAKARRMLEKPETKHLQPKDLSVGDMMIAIRRILSNKVFILNTFSSIVYFFGYMVYWIFTPKYIEVQYRQSAAVATMATGTIALGFSAAGVLLSGYVLSRYKPSARLLAAWNATVDFLTVAGMVGYVFIACEGSDNVTNMTISRQANDTCSPSCHCDYVAYAPICGPQNVTYISPCHAGCMDTGKDDLGQTIFTNCQCMGNSSIFLGNSSLSSELPFGVDGPCPVDCFGQFITFLVVMCILKLFGASSKNTGILISLRSVLPEDKSFALGLGSMVASIFAFIPSPIFFGWLIDNYCLVWGKTCSSKGNCWLYDTKSMRYAMNLTAAFCVFLGGLLNIAVWYYAKDLKIFDAEDEKKPKNHNLDDIKLSSLRASSKDLQF</sequence>
<proteinExistence type="inferred from homology"/>
<feature type="transmembrane region" description="Helical" evidence="8">
    <location>
        <begin position="623"/>
        <end position="646"/>
    </location>
</feature>
<dbReference type="OMA" id="MVYWIFT"/>
<feature type="transmembrane region" description="Helical" evidence="8">
    <location>
        <begin position="413"/>
        <end position="432"/>
    </location>
</feature>
<evidence type="ECO:0000256" key="4">
    <source>
        <dbReference type="ARBA" id="ARBA00022692"/>
    </source>
</evidence>
<keyword evidence="7" id="KW-1015">Disulfide bond</keyword>
<dbReference type="Proteomes" id="UP000007798">
    <property type="component" value="Unassembled WGS sequence"/>
</dbReference>
<feature type="transmembrane region" description="Helical" evidence="8">
    <location>
        <begin position="278"/>
        <end position="298"/>
    </location>
</feature>
<dbReference type="InterPro" id="IPR036058">
    <property type="entry name" value="Kazal_dom_sf"/>
</dbReference>
<feature type="transmembrane region" description="Helical" evidence="8">
    <location>
        <begin position="570"/>
        <end position="595"/>
    </location>
</feature>
<dbReference type="Pfam" id="PF03137">
    <property type="entry name" value="OATP"/>
    <property type="match status" value="1"/>
</dbReference>
<organism evidence="11 12">
    <name type="scientific">Drosophila willistoni</name>
    <name type="common">Fruit fly</name>
    <dbReference type="NCBI Taxonomy" id="7260"/>
    <lineage>
        <taxon>Eukaryota</taxon>
        <taxon>Metazoa</taxon>
        <taxon>Ecdysozoa</taxon>
        <taxon>Arthropoda</taxon>
        <taxon>Hexapoda</taxon>
        <taxon>Insecta</taxon>
        <taxon>Pterygota</taxon>
        <taxon>Neoptera</taxon>
        <taxon>Endopterygota</taxon>
        <taxon>Diptera</taxon>
        <taxon>Brachycera</taxon>
        <taxon>Muscomorpha</taxon>
        <taxon>Ephydroidea</taxon>
        <taxon>Drosophilidae</taxon>
        <taxon>Drosophila</taxon>
        <taxon>Sophophora</taxon>
    </lineage>
</organism>